<feature type="coiled-coil region" evidence="1">
    <location>
        <begin position="300"/>
        <end position="486"/>
    </location>
</feature>
<dbReference type="RefSeq" id="XP_047737227.1">
    <property type="nucleotide sequence ID" value="XM_047881271.1"/>
</dbReference>
<feature type="compositionally biased region" description="Low complexity" evidence="2">
    <location>
        <begin position="136"/>
        <end position="148"/>
    </location>
</feature>
<keyword evidence="3" id="KW-1185">Reference proteome</keyword>
<dbReference type="PANTHER" id="PTHR15742">
    <property type="entry name" value="GIRDIN"/>
    <property type="match status" value="1"/>
</dbReference>
<feature type="compositionally biased region" description="Basic and acidic residues" evidence="2">
    <location>
        <begin position="90"/>
        <end position="102"/>
    </location>
</feature>
<name>A0A979FKG4_HYAAZ</name>
<evidence type="ECO:0000256" key="1">
    <source>
        <dbReference type="SAM" id="Coils"/>
    </source>
</evidence>
<dbReference type="Proteomes" id="UP000694843">
    <property type="component" value="Unplaced"/>
</dbReference>
<feature type="compositionally biased region" description="Basic and acidic residues" evidence="2">
    <location>
        <begin position="30"/>
        <end position="39"/>
    </location>
</feature>
<protein>
    <submittedName>
        <fullName evidence="4">Uncharacterized protein DDB_G0284459</fullName>
    </submittedName>
</protein>
<feature type="compositionally biased region" description="Basic and acidic residues" evidence="2">
    <location>
        <begin position="48"/>
        <end position="58"/>
    </location>
</feature>
<feature type="compositionally biased region" description="Basic and acidic residues" evidence="2">
    <location>
        <begin position="241"/>
        <end position="251"/>
    </location>
</feature>
<sequence>MEVHSFIKKTGDGDTNSAYGSRDSLVSTTRQKDEVESPAKKGTLGRSASEDKPDKSSEKSWLSSKSTGSSWSKGRPMSWSAQDLRQAVNEAKDNVSSSKEDLYSPYGGSTKSLDKDAGYESKSSSNSSNDKKEQDGSGSSVYGSFSSYLAMRTKSPGRPPSLLASDTKESSRNGSLHTGEEEEQGKSSSSSSTSTLRPSTRSLASVSETSNSPRSSMTAEARPPRAPVRIKERSQSANLPDLRESSEEKSKTRPKTILSLKHLDLHGESRAASQEVKSMDDSEADASYVIRLKPKPKKVEIDLNSEVERLQRENKILEKEMKELSEKYNQLECENKELSTKKSKFGDARKSTDVSKLQHKIDELSDDNKVKLKEVKELKKEIDKRPLPKDVEKTINDLRSKLQAAEQLCEELMDENEDYKKEIRAMEEEIEEMQDNFREDQADEYRDLKRELEQRAKDCRVMQFKLKKAERRADTLERDKCEAEEKLRELQLGDQDLDRVERIKSLERELSLAKEVNYPV</sequence>
<feature type="compositionally biased region" description="Low complexity" evidence="2">
    <location>
        <begin position="59"/>
        <end position="73"/>
    </location>
</feature>
<dbReference type="OrthoDB" id="6377937at2759"/>
<proteinExistence type="predicted"/>
<feature type="compositionally biased region" description="Basic and acidic residues" evidence="2">
    <location>
        <begin position="1"/>
        <end position="12"/>
    </location>
</feature>
<feature type="region of interest" description="Disordered" evidence="2">
    <location>
        <begin position="1"/>
        <end position="284"/>
    </location>
</feature>
<dbReference type="OMA" id="ISEHRNT"/>
<evidence type="ECO:0000256" key="2">
    <source>
        <dbReference type="SAM" id="MobiDB-lite"/>
    </source>
</evidence>
<dbReference type="AlphaFoldDB" id="A0A979FKG4"/>
<organism evidence="3 4">
    <name type="scientific">Hyalella azteca</name>
    <name type="common">Amphipod</name>
    <dbReference type="NCBI Taxonomy" id="294128"/>
    <lineage>
        <taxon>Eukaryota</taxon>
        <taxon>Metazoa</taxon>
        <taxon>Ecdysozoa</taxon>
        <taxon>Arthropoda</taxon>
        <taxon>Crustacea</taxon>
        <taxon>Multicrustacea</taxon>
        <taxon>Malacostraca</taxon>
        <taxon>Eumalacostraca</taxon>
        <taxon>Peracarida</taxon>
        <taxon>Amphipoda</taxon>
        <taxon>Senticaudata</taxon>
        <taxon>Talitrida</taxon>
        <taxon>Talitroidea</taxon>
        <taxon>Hyalellidae</taxon>
        <taxon>Hyalella</taxon>
    </lineage>
</organism>
<gene>
    <name evidence="4" type="primary">LOC108682968</name>
</gene>
<dbReference type="PANTHER" id="PTHR15742:SF5">
    <property type="entry name" value="GIRDIN"/>
    <property type="match status" value="1"/>
</dbReference>
<feature type="compositionally biased region" description="Polar residues" evidence="2">
    <location>
        <begin position="13"/>
        <end position="29"/>
    </location>
</feature>
<dbReference type="GeneID" id="108682968"/>
<keyword evidence="1" id="KW-0175">Coiled coil</keyword>
<evidence type="ECO:0000313" key="4">
    <source>
        <dbReference type="RefSeq" id="XP_047737227.1"/>
    </source>
</evidence>
<reference evidence="4" key="1">
    <citation type="submission" date="2025-08" db="UniProtKB">
        <authorList>
            <consortium name="RefSeq"/>
        </authorList>
    </citation>
    <scope>IDENTIFICATION</scope>
    <source>
        <tissue evidence="4">Whole organism</tissue>
    </source>
</reference>
<accession>A0A979FKG4</accession>
<dbReference type="KEGG" id="hazt:108682968"/>
<feature type="compositionally biased region" description="Low complexity" evidence="2">
    <location>
        <begin position="187"/>
        <end position="205"/>
    </location>
</feature>
<feature type="compositionally biased region" description="Polar residues" evidence="2">
    <location>
        <begin position="206"/>
        <end position="218"/>
    </location>
</feature>
<dbReference type="InterPro" id="IPR049885">
    <property type="entry name" value="MTCL1-3"/>
</dbReference>
<evidence type="ECO:0000313" key="3">
    <source>
        <dbReference type="Proteomes" id="UP000694843"/>
    </source>
</evidence>